<keyword evidence="1" id="KW-1133">Transmembrane helix</keyword>
<keyword evidence="1" id="KW-0812">Transmembrane</keyword>
<proteinExistence type="predicted"/>
<dbReference type="EMBL" id="LAZR01000509">
    <property type="protein sequence ID" value="KKN66181.1"/>
    <property type="molecule type" value="Genomic_DNA"/>
</dbReference>
<dbReference type="AlphaFoldDB" id="A0A0F9UY75"/>
<comment type="caution">
    <text evidence="2">The sequence shown here is derived from an EMBL/GenBank/DDBJ whole genome shotgun (WGS) entry which is preliminary data.</text>
</comment>
<reference evidence="2" key="1">
    <citation type="journal article" date="2015" name="Nature">
        <title>Complex archaea that bridge the gap between prokaryotes and eukaryotes.</title>
        <authorList>
            <person name="Spang A."/>
            <person name="Saw J.H."/>
            <person name="Jorgensen S.L."/>
            <person name="Zaremba-Niedzwiedzka K."/>
            <person name="Martijn J."/>
            <person name="Lind A.E."/>
            <person name="van Eijk R."/>
            <person name="Schleper C."/>
            <person name="Guy L."/>
            <person name="Ettema T.J."/>
        </authorList>
    </citation>
    <scope>NUCLEOTIDE SEQUENCE</scope>
</reference>
<evidence type="ECO:0000313" key="2">
    <source>
        <dbReference type="EMBL" id="KKN66181.1"/>
    </source>
</evidence>
<evidence type="ECO:0000256" key="1">
    <source>
        <dbReference type="SAM" id="Phobius"/>
    </source>
</evidence>
<protein>
    <submittedName>
        <fullName evidence="2">Uncharacterized protein</fullName>
    </submittedName>
</protein>
<keyword evidence="1" id="KW-0472">Membrane</keyword>
<feature type="non-terminal residue" evidence="2">
    <location>
        <position position="1"/>
    </location>
</feature>
<sequence>LLIRGLAANRPMTTELFIIAYVPLAALLIANAWLFVLNYRWHKLLETKVDSLVTKIDQGMAGILELDAD</sequence>
<gene>
    <name evidence="2" type="ORF">LCGC14_0474710</name>
</gene>
<name>A0A0F9UY75_9ZZZZ</name>
<feature type="transmembrane region" description="Helical" evidence="1">
    <location>
        <begin position="16"/>
        <end position="37"/>
    </location>
</feature>
<accession>A0A0F9UY75</accession>
<organism evidence="2">
    <name type="scientific">marine sediment metagenome</name>
    <dbReference type="NCBI Taxonomy" id="412755"/>
    <lineage>
        <taxon>unclassified sequences</taxon>
        <taxon>metagenomes</taxon>
        <taxon>ecological metagenomes</taxon>
    </lineage>
</organism>